<feature type="region of interest" description="Disordered" evidence="1">
    <location>
        <begin position="667"/>
        <end position="692"/>
    </location>
</feature>
<sequence>MGEGSQRHGNSIAGSIATSSTTTGAISAPSQIAKPVLRTQKSTGIKPPSIVTKPNVPHGPGSAAATPLLKGFSSQPPATPSPVPLTAALSGPASTSPLTASSGVPVSVSPTLSIASSSSASSRVSSRKRFNSDGDSGCFLSQASDCESTTSASARSCASSKPALHAVPAKSIPVPSYAQLLTSIPRPSSSFTVATPTTPSPLKHSAAAAVPQVPEKKGVESIDAKARTEEMKTEPAGPVVVQCTCQPPLTLPEHVKREMRREEEEHRQRECGLYEKIIELQIENANLKGEKETLNRVISRRDKMLLELQMQLKAMEFVCREHEIKVDIDMCPDEAIENWSFKESDEVYQRILLTTQDLLRSGSRCLEENMPSTGRSSSQHHRSSPTRTSSSSISSVTSTDRSSPIAALMSRVAIAGISEGAQPLPIHKQQEDPLIFKQTSRPGTMKFDIHTLLKSEQDFKSNNRAALSQANLSQLNAIVEGSGRRALDCGDDRSQVFGMSDPNYSSEDYSEDDDDEGQESEFEELGEDMIKYVDLQSNVAPRRDSRSTSFPKMIPGAPGSATPDMSTAVLMKNLWNSNSGARRSGGTTPLQHPGSFQGHHHHQHNPQHPQHPHQQHQQHQHQAHSFYGSPANRSSGGSHASSHNSSVMEDYFSRGGLHQPEGHILHHQHHPQHHGTPVGVGLGLIGMGRSPEQPSMERFLAAPPTCALPPSPLPSPRAYGTSMVRSPLGSSTSSTFSNAYSTQSHAQDNHIDMMMMRPPPMMPLPPLDAPRSSPPGFCINDLLYELLLH</sequence>
<feature type="compositionally biased region" description="Acidic residues" evidence="1">
    <location>
        <begin position="508"/>
        <end position="522"/>
    </location>
</feature>
<feature type="region of interest" description="Disordered" evidence="1">
    <location>
        <begin position="537"/>
        <end position="564"/>
    </location>
</feature>
<keyword evidence="3" id="KW-1185">Reference proteome</keyword>
<comment type="caution">
    <text evidence="2">The sequence shown here is derived from an EMBL/GenBank/DDBJ whole genome shotgun (WGS) entry which is preliminary data.</text>
</comment>
<feature type="compositionally biased region" description="Low complexity" evidence="1">
    <location>
        <begin position="385"/>
        <end position="402"/>
    </location>
</feature>
<evidence type="ECO:0000256" key="1">
    <source>
        <dbReference type="SAM" id="MobiDB-lite"/>
    </source>
</evidence>
<protein>
    <submittedName>
        <fullName evidence="2">Uncharacterized protein</fullName>
    </submittedName>
</protein>
<evidence type="ECO:0000313" key="2">
    <source>
        <dbReference type="EMBL" id="KAF9951778.1"/>
    </source>
</evidence>
<feature type="compositionally biased region" description="Basic residues" evidence="1">
    <location>
        <begin position="598"/>
        <end position="622"/>
    </location>
</feature>
<feature type="compositionally biased region" description="Low complexity" evidence="1">
    <location>
        <begin position="106"/>
        <end position="124"/>
    </location>
</feature>
<feature type="region of interest" description="Disordered" evidence="1">
    <location>
        <begin position="577"/>
        <end position="645"/>
    </location>
</feature>
<gene>
    <name evidence="2" type="ORF">BGZ70_000859</name>
</gene>
<feature type="compositionally biased region" description="Polar residues" evidence="1">
    <location>
        <begin position="577"/>
        <end position="590"/>
    </location>
</feature>
<accession>A0A9P6IXE4</accession>
<dbReference type="EMBL" id="JAAAHY010001178">
    <property type="protein sequence ID" value="KAF9951778.1"/>
    <property type="molecule type" value="Genomic_DNA"/>
</dbReference>
<feature type="compositionally biased region" description="Polar residues" evidence="1">
    <location>
        <begin position="188"/>
        <end position="197"/>
    </location>
</feature>
<dbReference type="Proteomes" id="UP000738359">
    <property type="component" value="Unassembled WGS sequence"/>
</dbReference>
<organism evidence="2 3">
    <name type="scientific">Mortierella alpina</name>
    <name type="common">Oleaginous fungus</name>
    <name type="synonym">Mortierella renispora</name>
    <dbReference type="NCBI Taxonomy" id="64518"/>
    <lineage>
        <taxon>Eukaryota</taxon>
        <taxon>Fungi</taxon>
        <taxon>Fungi incertae sedis</taxon>
        <taxon>Mucoromycota</taxon>
        <taxon>Mortierellomycotina</taxon>
        <taxon>Mortierellomycetes</taxon>
        <taxon>Mortierellales</taxon>
        <taxon>Mortierellaceae</taxon>
        <taxon>Mortierella</taxon>
    </lineage>
</organism>
<feature type="compositionally biased region" description="Low complexity" evidence="1">
    <location>
        <begin position="631"/>
        <end position="645"/>
    </location>
</feature>
<feature type="region of interest" description="Disordered" evidence="1">
    <location>
        <begin position="366"/>
        <end position="402"/>
    </location>
</feature>
<dbReference type="AlphaFoldDB" id="A0A9P6IXE4"/>
<feature type="region of interest" description="Disordered" evidence="1">
    <location>
        <begin position="491"/>
        <end position="522"/>
    </location>
</feature>
<evidence type="ECO:0000313" key="3">
    <source>
        <dbReference type="Proteomes" id="UP000738359"/>
    </source>
</evidence>
<feature type="compositionally biased region" description="Polar residues" evidence="1">
    <location>
        <begin position="92"/>
        <end position="104"/>
    </location>
</feature>
<feature type="region of interest" description="Disordered" evidence="1">
    <location>
        <begin position="1"/>
        <end position="137"/>
    </location>
</feature>
<reference evidence="2" key="1">
    <citation type="journal article" date="2020" name="Fungal Divers.">
        <title>Resolving the Mortierellaceae phylogeny through synthesis of multi-gene phylogenetics and phylogenomics.</title>
        <authorList>
            <person name="Vandepol N."/>
            <person name="Liber J."/>
            <person name="Desiro A."/>
            <person name="Na H."/>
            <person name="Kennedy M."/>
            <person name="Barry K."/>
            <person name="Grigoriev I.V."/>
            <person name="Miller A.N."/>
            <person name="O'Donnell K."/>
            <person name="Stajich J.E."/>
            <person name="Bonito G."/>
        </authorList>
    </citation>
    <scope>NUCLEOTIDE SEQUENCE</scope>
    <source>
        <strain evidence="2">CK1249</strain>
    </source>
</reference>
<dbReference type="OrthoDB" id="2429885at2759"/>
<feature type="compositionally biased region" description="Low complexity" evidence="1">
    <location>
        <begin position="11"/>
        <end position="28"/>
    </location>
</feature>
<name>A0A9P6IXE4_MORAP</name>
<proteinExistence type="predicted"/>
<feature type="region of interest" description="Disordered" evidence="1">
    <location>
        <begin position="188"/>
        <end position="218"/>
    </location>
</feature>